<keyword evidence="4" id="KW-1185">Reference proteome</keyword>
<evidence type="ECO:0000313" key="3">
    <source>
        <dbReference type="EMBL" id="CAJ0579799.1"/>
    </source>
</evidence>
<protein>
    <submittedName>
        <fullName evidence="3">Uncharacterized protein</fullName>
    </submittedName>
</protein>
<evidence type="ECO:0000313" key="4">
    <source>
        <dbReference type="Proteomes" id="UP001177023"/>
    </source>
</evidence>
<name>A0AA36G547_9BILA</name>
<keyword evidence="2" id="KW-0812">Transmembrane</keyword>
<dbReference type="Proteomes" id="UP001177023">
    <property type="component" value="Unassembled WGS sequence"/>
</dbReference>
<feature type="transmembrane region" description="Helical" evidence="2">
    <location>
        <begin position="56"/>
        <end position="78"/>
    </location>
</feature>
<organism evidence="3 4">
    <name type="scientific">Mesorhabditis spiculigera</name>
    <dbReference type="NCBI Taxonomy" id="96644"/>
    <lineage>
        <taxon>Eukaryota</taxon>
        <taxon>Metazoa</taxon>
        <taxon>Ecdysozoa</taxon>
        <taxon>Nematoda</taxon>
        <taxon>Chromadorea</taxon>
        <taxon>Rhabditida</taxon>
        <taxon>Rhabditina</taxon>
        <taxon>Rhabditomorpha</taxon>
        <taxon>Rhabditoidea</taxon>
        <taxon>Rhabditidae</taxon>
        <taxon>Mesorhabditinae</taxon>
        <taxon>Mesorhabditis</taxon>
    </lineage>
</organism>
<feature type="non-terminal residue" evidence="3">
    <location>
        <position position="1"/>
    </location>
</feature>
<accession>A0AA36G547</accession>
<keyword evidence="2" id="KW-0472">Membrane</keyword>
<evidence type="ECO:0000256" key="2">
    <source>
        <dbReference type="SAM" id="Phobius"/>
    </source>
</evidence>
<feature type="region of interest" description="Disordered" evidence="1">
    <location>
        <begin position="163"/>
        <end position="190"/>
    </location>
</feature>
<sequence>MGIIDSRQGDDDELLLVTPRSDGYGSVTRRLLTYSSSFRPRAVVTTDFDPLASGDYVLVIAAVAITSVIVTLVCMLANSRRTRRSQTRLQASSASRTGPTMVVVDRAPSTLPNLPPTLPPIYTTDTQGPKYFDAPPSYDEAVNTPVHSPVSPIPPAALVAPQVAAAQVGQPRRPDSQERRGSQMTEIELT</sequence>
<keyword evidence="2" id="KW-1133">Transmembrane helix</keyword>
<dbReference type="EMBL" id="CATQJA010002657">
    <property type="protein sequence ID" value="CAJ0579799.1"/>
    <property type="molecule type" value="Genomic_DNA"/>
</dbReference>
<feature type="compositionally biased region" description="Basic and acidic residues" evidence="1">
    <location>
        <begin position="172"/>
        <end position="181"/>
    </location>
</feature>
<comment type="caution">
    <text evidence="3">The sequence shown here is derived from an EMBL/GenBank/DDBJ whole genome shotgun (WGS) entry which is preliminary data.</text>
</comment>
<evidence type="ECO:0000256" key="1">
    <source>
        <dbReference type="SAM" id="MobiDB-lite"/>
    </source>
</evidence>
<proteinExistence type="predicted"/>
<reference evidence="3" key="1">
    <citation type="submission" date="2023-06" db="EMBL/GenBank/DDBJ databases">
        <authorList>
            <person name="Delattre M."/>
        </authorList>
    </citation>
    <scope>NUCLEOTIDE SEQUENCE</scope>
    <source>
        <strain evidence="3">AF72</strain>
    </source>
</reference>
<gene>
    <name evidence="3" type="ORF">MSPICULIGERA_LOCUS18004</name>
</gene>
<dbReference type="AlphaFoldDB" id="A0AA36G547"/>